<name>A0ABU1MIH3_9SPHN</name>
<dbReference type="InterPro" id="IPR014710">
    <property type="entry name" value="RmlC-like_jellyroll"/>
</dbReference>
<dbReference type="Gene3D" id="2.60.120.10">
    <property type="entry name" value="Jelly Rolls"/>
    <property type="match status" value="1"/>
</dbReference>
<sequence>MASSMKAPPSSAYEIVSVPELYGDLIRARGVEGTYVGAGEAESPWVPFGDNAAIRHLAFDVRENIYVNILWIKGPGVIGTHKHRGKVWAIGLEGSFRYLEYDWVCRPGEFITETPGTAHTLVTDDPQGMKALFHMQGANEFFDAQGNHVETLDVWWFMNHYESYCREHGIPINKQLYL</sequence>
<keyword evidence="2" id="KW-1185">Reference proteome</keyword>
<organism evidence="1 2">
    <name type="scientific">Novosphingobium capsulatum</name>
    <dbReference type="NCBI Taxonomy" id="13688"/>
    <lineage>
        <taxon>Bacteria</taxon>
        <taxon>Pseudomonadati</taxon>
        <taxon>Pseudomonadota</taxon>
        <taxon>Alphaproteobacteria</taxon>
        <taxon>Sphingomonadales</taxon>
        <taxon>Sphingomonadaceae</taxon>
        <taxon>Novosphingobium</taxon>
    </lineage>
</organism>
<dbReference type="EMBL" id="JAVDRD010000001">
    <property type="protein sequence ID" value="MDR6509852.1"/>
    <property type="molecule type" value="Genomic_DNA"/>
</dbReference>
<reference evidence="1 2" key="1">
    <citation type="submission" date="2023-07" db="EMBL/GenBank/DDBJ databases">
        <title>Sorghum-associated microbial communities from plants grown in Nebraska, USA.</title>
        <authorList>
            <person name="Schachtman D."/>
        </authorList>
    </citation>
    <scope>NUCLEOTIDE SEQUENCE [LARGE SCALE GENOMIC DNA]</scope>
    <source>
        <strain evidence="1 2">DS1027</strain>
    </source>
</reference>
<evidence type="ECO:0000313" key="1">
    <source>
        <dbReference type="EMBL" id="MDR6509852.1"/>
    </source>
</evidence>
<evidence type="ECO:0000313" key="2">
    <source>
        <dbReference type="Proteomes" id="UP001184150"/>
    </source>
</evidence>
<dbReference type="CDD" id="cd20302">
    <property type="entry name" value="cupin_DAD"/>
    <property type="match status" value="1"/>
</dbReference>
<dbReference type="InterPro" id="IPR011051">
    <property type="entry name" value="RmlC_Cupin_sf"/>
</dbReference>
<protein>
    <recommendedName>
        <fullName evidence="3">tRNA modification GTPase</fullName>
    </recommendedName>
</protein>
<evidence type="ECO:0008006" key="3">
    <source>
        <dbReference type="Google" id="ProtNLM"/>
    </source>
</evidence>
<gene>
    <name evidence="1" type="ORF">J2792_000692</name>
</gene>
<dbReference type="Proteomes" id="UP001184150">
    <property type="component" value="Unassembled WGS sequence"/>
</dbReference>
<dbReference type="RefSeq" id="WP_309804398.1">
    <property type="nucleotide sequence ID" value="NZ_JAVDRD010000001.1"/>
</dbReference>
<comment type="caution">
    <text evidence="1">The sequence shown here is derived from an EMBL/GenBank/DDBJ whole genome shotgun (WGS) entry which is preliminary data.</text>
</comment>
<proteinExistence type="predicted"/>
<accession>A0ABU1MIH3</accession>
<dbReference type="SUPFAM" id="SSF51182">
    <property type="entry name" value="RmlC-like cupins"/>
    <property type="match status" value="1"/>
</dbReference>